<dbReference type="CDD" id="cd00093">
    <property type="entry name" value="HTH_XRE"/>
    <property type="match status" value="1"/>
</dbReference>
<dbReference type="EMBL" id="JACSQP010000004">
    <property type="protein sequence ID" value="MBD7957477.1"/>
    <property type="molecule type" value="Genomic_DNA"/>
</dbReference>
<dbReference type="Pfam" id="PF01381">
    <property type="entry name" value="HTH_3"/>
    <property type="match status" value="1"/>
</dbReference>
<protein>
    <submittedName>
        <fullName evidence="4">Helix-turn-helix transcriptional regulator</fullName>
    </submittedName>
</protein>
<sequence>MPFAETIRQTRLRRGKSLRAVAAAAGVGASNLSAIENGRREPTTATVEKLAKALGVRFVAVPAGRSTAAETAGFICRAEADGRPDEAYRAFIQLADDLAASRPFDRVKLVADDPAPGCSRWLDALAGLVELRLKEANLPAPDWACEYRGDPSKPWEPQRSRRPLPVHADVDLAPEPLRRRGVAIEAGELESV</sequence>
<dbReference type="Proteomes" id="UP000648352">
    <property type="component" value="Unassembled WGS sequence"/>
</dbReference>
<gene>
    <name evidence="4" type="ORF">H9651_07480</name>
</gene>
<dbReference type="SMART" id="SM00530">
    <property type="entry name" value="HTH_XRE"/>
    <property type="match status" value="1"/>
</dbReference>
<evidence type="ECO:0000256" key="1">
    <source>
        <dbReference type="ARBA" id="ARBA00023125"/>
    </source>
</evidence>
<reference evidence="4 5" key="1">
    <citation type="submission" date="2020-08" db="EMBL/GenBank/DDBJ databases">
        <title>A Genomic Blueprint of the Chicken Gut Microbiome.</title>
        <authorList>
            <person name="Gilroy R."/>
            <person name="Ravi A."/>
            <person name="Getino M."/>
            <person name="Pursley I."/>
            <person name="Horton D.L."/>
            <person name="Alikhan N.-F."/>
            <person name="Baker D."/>
            <person name="Gharbi K."/>
            <person name="Hall N."/>
            <person name="Watson M."/>
            <person name="Adriaenssens E.M."/>
            <person name="Foster-Nyarko E."/>
            <person name="Jarju S."/>
            <person name="Secka A."/>
            <person name="Antonio M."/>
            <person name="Oren A."/>
            <person name="Chaudhuri R."/>
            <person name="La Ragione R.M."/>
            <person name="Hildebrand F."/>
            <person name="Pallen M.J."/>
        </authorList>
    </citation>
    <scope>NUCLEOTIDE SEQUENCE [LARGE SCALE GENOMIC DNA]</scope>
    <source>
        <strain evidence="4 5">Sa4CUA7</strain>
    </source>
</reference>
<dbReference type="InterPro" id="IPR001387">
    <property type="entry name" value="Cro/C1-type_HTH"/>
</dbReference>
<feature type="region of interest" description="Disordered" evidence="2">
    <location>
        <begin position="149"/>
        <end position="168"/>
    </location>
</feature>
<keyword evidence="5" id="KW-1185">Reference proteome</keyword>
<feature type="compositionally biased region" description="Basic and acidic residues" evidence="2">
    <location>
        <begin position="149"/>
        <end position="159"/>
    </location>
</feature>
<feature type="domain" description="HTH cro/C1-type" evidence="3">
    <location>
        <begin position="7"/>
        <end position="61"/>
    </location>
</feature>
<evidence type="ECO:0000313" key="4">
    <source>
        <dbReference type="EMBL" id="MBD7957477.1"/>
    </source>
</evidence>
<evidence type="ECO:0000313" key="5">
    <source>
        <dbReference type="Proteomes" id="UP000648352"/>
    </source>
</evidence>
<dbReference type="SUPFAM" id="SSF47413">
    <property type="entry name" value="lambda repressor-like DNA-binding domains"/>
    <property type="match status" value="1"/>
</dbReference>
<proteinExistence type="predicted"/>
<dbReference type="Gene3D" id="1.10.260.40">
    <property type="entry name" value="lambda repressor-like DNA-binding domains"/>
    <property type="match status" value="1"/>
</dbReference>
<dbReference type="InterPro" id="IPR050807">
    <property type="entry name" value="TransReg_Diox_bact_type"/>
</dbReference>
<comment type="caution">
    <text evidence="4">The sequence shown here is derived from an EMBL/GenBank/DDBJ whole genome shotgun (WGS) entry which is preliminary data.</text>
</comment>
<dbReference type="InterPro" id="IPR010982">
    <property type="entry name" value="Lambda_DNA-bd_dom_sf"/>
</dbReference>
<organism evidence="4 5">
    <name type="scientific">Microbacterium pullorum</name>
    <dbReference type="NCBI Taxonomy" id="2762236"/>
    <lineage>
        <taxon>Bacteria</taxon>
        <taxon>Bacillati</taxon>
        <taxon>Actinomycetota</taxon>
        <taxon>Actinomycetes</taxon>
        <taxon>Micrococcales</taxon>
        <taxon>Microbacteriaceae</taxon>
        <taxon>Microbacterium</taxon>
    </lineage>
</organism>
<keyword evidence="1" id="KW-0238">DNA-binding</keyword>
<evidence type="ECO:0000256" key="2">
    <source>
        <dbReference type="SAM" id="MobiDB-lite"/>
    </source>
</evidence>
<evidence type="ECO:0000259" key="3">
    <source>
        <dbReference type="PROSITE" id="PS50943"/>
    </source>
</evidence>
<accession>A0ABR8S1X8</accession>
<dbReference type="PROSITE" id="PS50943">
    <property type="entry name" value="HTH_CROC1"/>
    <property type="match status" value="1"/>
</dbReference>
<dbReference type="RefSeq" id="WP_191718674.1">
    <property type="nucleotide sequence ID" value="NZ_JACSQP010000004.1"/>
</dbReference>
<dbReference type="PANTHER" id="PTHR46797:SF1">
    <property type="entry name" value="METHYLPHOSPHONATE SYNTHASE"/>
    <property type="match status" value="1"/>
</dbReference>
<name>A0ABR8S1X8_9MICO</name>
<dbReference type="PANTHER" id="PTHR46797">
    <property type="entry name" value="HTH-TYPE TRANSCRIPTIONAL REGULATOR"/>
    <property type="match status" value="1"/>
</dbReference>